<keyword evidence="2" id="KW-1185">Reference proteome</keyword>
<dbReference type="Proteomes" id="UP000800200">
    <property type="component" value="Unassembled WGS sequence"/>
</dbReference>
<protein>
    <recommendedName>
        <fullName evidence="3">Fungal N-terminal domain-containing protein</fullName>
    </recommendedName>
</protein>
<name>A0A6A6DYY1_9PEZI</name>
<evidence type="ECO:0008006" key="3">
    <source>
        <dbReference type="Google" id="ProtNLM"/>
    </source>
</evidence>
<dbReference type="OrthoDB" id="3937014at2759"/>
<accession>A0A6A6DYY1</accession>
<gene>
    <name evidence="1" type="ORF">K469DRAFT_690287</name>
</gene>
<dbReference type="EMBL" id="ML994644">
    <property type="protein sequence ID" value="KAF2183180.1"/>
    <property type="molecule type" value="Genomic_DNA"/>
</dbReference>
<evidence type="ECO:0000313" key="2">
    <source>
        <dbReference type="Proteomes" id="UP000800200"/>
    </source>
</evidence>
<proteinExistence type="predicted"/>
<dbReference type="AlphaFoldDB" id="A0A6A6DYY1"/>
<organism evidence="1 2">
    <name type="scientific">Zopfia rhizophila CBS 207.26</name>
    <dbReference type="NCBI Taxonomy" id="1314779"/>
    <lineage>
        <taxon>Eukaryota</taxon>
        <taxon>Fungi</taxon>
        <taxon>Dikarya</taxon>
        <taxon>Ascomycota</taxon>
        <taxon>Pezizomycotina</taxon>
        <taxon>Dothideomycetes</taxon>
        <taxon>Dothideomycetes incertae sedis</taxon>
        <taxon>Zopfiaceae</taxon>
        <taxon>Zopfia</taxon>
    </lineage>
</organism>
<evidence type="ECO:0000313" key="1">
    <source>
        <dbReference type="EMBL" id="KAF2183180.1"/>
    </source>
</evidence>
<sequence>MADPVGGILNIATVLKKAYDLYNARPNAPEEIRFACNHVHCMNIVLEGVKSDLLTNPRSFLHQHIDITETRTHGLKLHLNHCDRSLRRLEGLLKKYHSFRHVGSCDRFRCSVQGKKEIADTKVDLIMAMSQLDLFKPKEGLLVLWRLESMMEMMKKFEALRYFRVLLVLHKPRAGGVDRMGAKTVQTEEVERGEKDKGAEVTVWEDQTDYYEDQFGLCAE</sequence>
<reference evidence="1" key="1">
    <citation type="journal article" date="2020" name="Stud. Mycol.">
        <title>101 Dothideomycetes genomes: a test case for predicting lifestyles and emergence of pathogens.</title>
        <authorList>
            <person name="Haridas S."/>
            <person name="Albert R."/>
            <person name="Binder M."/>
            <person name="Bloem J."/>
            <person name="Labutti K."/>
            <person name="Salamov A."/>
            <person name="Andreopoulos B."/>
            <person name="Baker S."/>
            <person name="Barry K."/>
            <person name="Bills G."/>
            <person name="Bluhm B."/>
            <person name="Cannon C."/>
            <person name="Castanera R."/>
            <person name="Culley D."/>
            <person name="Daum C."/>
            <person name="Ezra D."/>
            <person name="Gonzalez J."/>
            <person name="Henrissat B."/>
            <person name="Kuo A."/>
            <person name="Liang C."/>
            <person name="Lipzen A."/>
            <person name="Lutzoni F."/>
            <person name="Magnuson J."/>
            <person name="Mondo S."/>
            <person name="Nolan M."/>
            <person name="Ohm R."/>
            <person name="Pangilinan J."/>
            <person name="Park H.-J."/>
            <person name="Ramirez L."/>
            <person name="Alfaro M."/>
            <person name="Sun H."/>
            <person name="Tritt A."/>
            <person name="Yoshinaga Y."/>
            <person name="Zwiers L.-H."/>
            <person name="Turgeon B."/>
            <person name="Goodwin S."/>
            <person name="Spatafora J."/>
            <person name="Crous P."/>
            <person name="Grigoriev I."/>
        </authorList>
    </citation>
    <scope>NUCLEOTIDE SEQUENCE</scope>
    <source>
        <strain evidence="1">CBS 207.26</strain>
    </source>
</reference>